<comment type="similarity">
    <text evidence="3">Belongs to the PIAS family.</text>
</comment>
<evidence type="ECO:0000259" key="12">
    <source>
        <dbReference type="PROSITE" id="PS50800"/>
    </source>
</evidence>
<dbReference type="SMART" id="SM00513">
    <property type="entry name" value="SAP"/>
    <property type="match status" value="1"/>
</dbReference>
<dbReference type="PROSITE" id="PS51044">
    <property type="entry name" value="ZF_SP_RING"/>
    <property type="match status" value="1"/>
</dbReference>
<dbReference type="InterPro" id="IPR031141">
    <property type="entry name" value="SIZ1/2_SP-RING"/>
</dbReference>
<dbReference type="GO" id="GO:0005634">
    <property type="term" value="C:nucleus"/>
    <property type="evidence" value="ECO:0007669"/>
    <property type="project" value="UniProtKB-SubCell"/>
</dbReference>
<evidence type="ECO:0000256" key="9">
    <source>
        <dbReference type="ARBA" id="ARBA00023242"/>
    </source>
</evidence>
<dbReference type="InterPro" id="IPR001965">
    <property type="entry name" value="Znf_PHD"/>
</dbReference>
<evidence type="ECO:0000256" key="5">
    <source>
        <dbReference type="ARBA" id="ARBA00022723"/>
    </source>
</evidence>
<feature type="compositionally biased region" description="Polar residues" evidence="11">
    <location>
        <begin position="801"/>
        <end position="810"/>
    </location>
</feature>
<dbReference type="CDD" id="cd15570">
    <property type="entry name" value="PHD_Bye1p_SIZ1_like"/>
    <property type="match status" value="1"/>
</dbReference>
<evidence type="ECO:0000313" key="15">
    <source>
        <dbReference type="RefSeq" id="XP_039128223.1"/>
    </source>
</evidence>
<dbReference type="InterPro" id="IPR003034">
    <property type="entry name" value="SAP_dom"/>
</dbReference>
<dbReference type="GeneID" id="120264476"/>
<evidence type="ECO:0000256" key="1">
    <source>
        <dbReference type="ARBA" id="ARBA00004123"/>
    </source>
</evidence>
<dbReference type="Gene3D" id="3.30.40.10">
    <property type="entry name" value="Zinc/RING finger domain, C3HC4 (zinc finger)"/>
    <property type="match status" value="2"/>
</dbReference>
<protein>
    <submittedName>
        <fullName evidence="15">E3 SUMO-protein ligase SIZ1-like isoform X1</fullName>
    </submittedName>
</protein>
<dbReference type="InterPro" id="IPR019786">
    <property type="entry name" value="Zinc_finger_PHD-type_CS"/>
</dbReference>
<feature type="domain" description="SP-RING-type" evidence="13">
    <location>
        <begin position="361"/>
        <end position="444"/>
    </location>
</feature>
<dbReference type="InterPro" id="IPR013083">
    <property type="entry name" value="Znf_RING/FYVE/PHD"/>
</dbReference>
<dbReference type="InterPro" id="IPR036361">
    <property type="entry name" value="SAP_dom_sf"/>
</dbReference>
<evidence type="ECO:0000256" key="7">
    <source>
        <dbReference type="ARBA" id="ARBA00022786"/>
    </source>
</evidence>
<keyword evidence="14" id="KW-1185">Reference proteome</keyword>
<dbReference type="SUPFAM" id="SSF68906">
    <property type="entry name" value="SAP domain"/>
    <property type="match status" value="1"/>
</dbReference>
<dbReference type="Pfam" id="PF02891">
    <property type="entry name" value="zf-MIZ"/>
    <property type="match status" value="1"/>
</dbReference>
<dbReference type="GO" id="GO:0008270">
    <property type="term" value="F:zinc ion binding"/>
    <property type="evidence" value="ECO:0007669"/>
    <property type="project" value="UniProtKB-KW"/>
</dbReference>
<accession>A0AB40BPK2</accession>
<feature type="region of interest" description="Disordered" evidence="11">
    <location>
        <begin position="798"/>
        <end position="817"/>
    </location>
</feature>
<evidence type="ECO:0000256" key="8">
    <source>
        <dbReference type="ARBA" id="ARBA00022833"/>
    </source>
</evidence>
<comment type="subcellular location">
    <subcellularLocation>
        <location evidence="1">Nucleus</location>
    </subcellularLocation>
</comment>
<proteinExistence type="inferred from homology"/>
<dbReference type="PANTHER" id="PTHR10782">
    <property type="entry name" value="ZINC FINGER MIZ DOMAIN-CONTAINING PROTEIN"/>
    <property type="match status" value="1"/>
</dbReference>
<keyword evidence="8" id="KW-0862">Zinc</keyword>
<dbReference type="RefSeq" id="XP_039128223.1">
    <property type="nucleotide sequence ID" value="XM_039272289.1"/>
</dbReference>
<evidence type="ECO:0000256" key="4">
    <source>
        <dbReference type="ARBA" id="ARBA00022679"/>
    </source>
</evidence>
<evidence type="ECO:0000256" key="2">
    <source>
        <dbReference type="ARBA" id="ARBA00004718"/>
    </source>
</evidence>
<dbReference type="SUPFAM" id="SSF57903">
    <property type="entry name" value="FYVE/PHD zinc finger"/>
    <property type="match status" value="1"/>
</dbReference>
<reference evidence="15" key="1">
    <citation type="submission" date="2025-08" db="UniProtKB">
        <authorList>
            <consortium name="RefSeq"/>
        </authorList>
    </citation>
    <scope>IDENTIFICATION</scope>
</reference>
<dbReference type="CDD" id="cd16792">
    <property type="entry name" value="SP-RING_Siz-like"/>
    <property type="match status" value="1"/>
</dbReference>
<evidence type="ECO:0000313" key="14">
    <source>
        <dbReference type="Proteomes" id="UP001515500"/>
    </source>
</evidence>
<dbReference type="InterPro" id="IPR011011">
    <property type="entry name" value="Znf_FYVE_PHD"/>
</dbReference>
<evidence type="ECO:0000256" key="10">
    <source>
        <dbReference type="PROSITE-ProRule" id="PRU00452"/>
    </source>
</evidence>
<keyword evidence="7" id="KW-0833">Ubl conjugation pathway</keyword>
<keyword evidence="9" id="KW-0539">Nucleus</keyword>
<dbReference type="PROSITE" id="PS50800">
    <property type="entry name" value="SAP"/>
    <property type="match status" value="1"/>
</dbReference>
<organism evidence="14 15">
    <name type="scientific">Dioscorea cayennensis subsp. rotundata</name>
    <name type="common">White Guinea yam</name>
    <name type="synonym">Dioscorea rotundata</name>
    <dbReference type="NCBI Taxonomy" id="55577"/>
    <lineage>
        <taxon>Eukaryota</taxon>
        <taxon>Viridiplantae</taxon>
        <taxon>Streptophyta</taxon>
        <taxon>Embryophyta</taxon>
        <taxon>Tracheophyta</taxon>
        <taxon>Spermatophyta</taxon>
        <taxon>Magnoliopsida</taxon>
        <taxon>Liliopsida</taxon>
        <taxon>Dioscoreales</taxon>
        <taxon>Dioscoreaceae</taxon>
        <taxon>Dioscorea</taxon>
    </lineage>
</organism>
<dbReference type="InterPro" id="IPR004181">
    <property type="entry name" value="Znf_MIZ"/>
</dbReference>
<comment type="pathway">
    <text evidence="2">Protein modification; protein sumoylation.</text>
</comment>
<dbReference type="Pfam" id="PF02037">
    <property type="entry name" value="SAP"/>
    <property type="match status" value="1"/>
</dbReference>
<dbReference type="SMART" id="SM00249">
    <property type="entry name" value="PHD"/>
    <property type="match status" value="1"/>
</dbReference>
<keyword evidence="4" id="KW-0808">Transferase</keyword>
<dbReference type="PROSITE" id="PS01359">
    <property type="entry name" value="ZF_PHD_1"/>
    <property type="match status" value="1"/>
</dbReference>
<dbReference type="GO" id="GO:0000785">
    <property type="term" value="C:chromatin"/>
    <property type="evidence" value="ECO:0007669"/>
    <property type="project" value="TreeGrafter"/>
</dbReference>
<evidence type="ECO:0000256" key="3">
    <source>
        <dbReference type="ARBA" id="ARBA00005383"/>
    </source>
</evidence>
<gene>
    <name evidence="15" type="primary">LOC120264476</name>
</gene>
<dbReference type="GO" id="GO:0016925">
    <property type="term" value="P:protein sumoylation"/>
    <property type="evidence" value="ECO:0007669"/>
    <property type="project" value="TreeGrafter"/>
</dbReference>
<dbReference type="PANTHER" id="PTHR10782:SF102">
    <property type="entry name" value="E3 SUMO-PROTEIN LIGASE SIZ1"/>
    <property type="match status" value="1"/>
</dbReference>
<dbReference type="Gene3D" id="1.10.720.30">
    <property type="entry name" value="SAP domain"/>
    <property type="match status" value="1"/>
</dbReference>
<keyword evidence="6 10" id="KW-0863">Zinc-finger</keyword>
<evidence type="ECO:0000256" key="11">
    <source>
        <dbReference type="SAM" id="MobiDB-lite"/>
    </source>
</evidence>
<sequence length="875" mass="97490">MVAVMDLDFVTNCRDKVPQFRIKELKDVLGQLGLSKQGKKQDLIDRILSLVSDEQVPKPTSWGRRSSIGLEGLSKIVDDAFRKLQFPNGTDFAIRSDSGSDFDHVKPNQDMDDSYQINMKVRCPCGDRSSISESMIQNLLMQCEDPQCHVWQHIRCVIIPEKPTDGISPDLPPRFYCEICRVNRADPFLVTIRHPLPPLRLASFGASSDESNAVQRIEKTFNLSGADMEMLQRSEFDLQVGCILLNDKVQFRMHWPQYADLQVNAVQVRTTNRPGTQLLGTNGRDDGPTIKVCSMEGVNKIMLSMCDSRAFCLGVRIVQRRTLQQVLNLIPKEAEGESFEDALARVRRCLRGGATAEDEDGDSDLEVVADSVTVNLRCPMSGSRIRVAGRFKPCAHLACFDLDTFVELNQRSRKWQCPICLKNYQLENIIIDPYFNRITSLMRNCEEDVTELDVKPDGMWRVKNGTELGNFARWHLPDGDLCASNDLEIEPRPEIKRVKQEGAPEGQTSLILGIKRDRNGNWELSKPEENYVFDKFENYGQNAIPMSSSATGSYKDGEDVSVNQDGGGHFDFSLNNGHELDSLSLGFDPTHDVSRIPSATFKDPVVIEISDSEEDNNKIVSPKDGYGAGTSVPTGVTFSINQSEISGRMHDDPVLGTSSTPSPVFFDNNVDDLELPPWPLQSGPQTGNGFRLFETETDAPDSLMDAAMNGYDLVANDVLGNASQVQDHPTTHSDAEMNLSLVDNPLAFDHDDPSLQIFLPSRSTVVPLQSDLTGHAEMGSIGHSDDWISLRLAAGGDKNDAPTNQMTSQHKFAPKGSRMESLANTASLLLNDCGNNQSNKPRTNNQRSEDAFFTYPRQQRSVRQRQYLRIPSDSD</sequence>
<evidence type="ECO:0000259" key="13">
    <source>
        <dbReference type="PROSITE" id="PS51044"/>
    </source>
</evidence>
<evidence type="ECO:0000256" key="6">
    <source>
        <dbReference type="ARBA" id="ARBA00022771"/>
    </source>
</evidence>
<dbReference type="GO" id="GO:0061665">
    <property type="term" value="F:SUMO ligase activity"/>
    <property type="evidence" value="ECO:0007669"/>
    <property type="project" value="TreeGrafter"/>
</dbReference>
<feature type="domain" description="SAP" evidence="12">
    <location>
        <begin position="17"/>
        <end position="51"/>
    </location>
</feature>
<dbReference type="Proteomes" id="UP001515500">
    <property type="component" value="Chromosome 7"/>
</dbReference>
<keyword evidence="5" id="KW-0479">Metal-binding</keyword>
<dbReference type="AlphaFoldDB" id="A0AB40BPK2"/>
<name>A0AB40BPK2_DIOCR</name>